<sequence length="94" mass="10562">MDFCCWTCASLNKNSGWRWNEDNTWLAGQMSLSSRIGGWNGVRNRHKFGNENLIRFKDLLDGCGETFSYGIGSTSGSRTTPNFGNLYLDGLIRS</sequence>
<reference evidence="1 2" key="1">
    <citation type="journal article" date="2020" name="BMC Genomics">
        <title>Intraspecific diversification of the crop wild relative Brassica cretica Lam. using demographic model selection.</title>
        <authorList>
            <person name="Kioukis A."/>
            <person name="Michalopoulou V.A."/>
            <person name="Briers L."/>
            <person name="Pirintsos S."/>
            <person name="Studholme D.J."/>
            <person name="Pavlidis P."/>
            <person name="Sarris P.F."/>
        </authorList>
    </citation>
    <scope>NUCLEOTIDE SEQUENCE [LARGE SCALE GENOMIC DNA]</scope>
    <source>
        <strain evidence="2">cv. PFS-1207/04</strain>
    </source>
</reference>
<proteinExistence type="predicted"/>
<dbReference type="Proteomes" id="UP000266723">
    <property type="component" value="Unassembled WGS sequence"/>
</dbReference>
<evidence type="ECO:0000313" key="1">
    <source>
        <dbReference type="EMBL" id="KAF3593226.1"/>
    </source>
</evidence>
<gene>
    <name evidence="1" type="ORF">DY000_02020137</name>
</gene>
<protein>
    <submittedName>
        <fullName evidence="1">Uncharacterized protein</fullName>
    </submittedName>
</protein>
<keyword evidence="2" id="KW-1185">Reference proteome</keyword>
<accession>A0ABQ7E9N2</accession>
<name>A0ABQ7E9N2_BRACR</name>
<dbReference type="EMBL" id="QGKV02000299">
    <property type="protein sequence ID" value="KAF3593226.1"/>
    <property type="molecule type" value="Genomic_DNA"/>
</dbReference>
<evidence type="ECO:0000313" key="2">
    <source>
        <dbReference type="Proteomes" id="UP000266723"/>
    </source>
</evidence>
<comment type="caution">
    <text evidence="1">The sequence shown here is derived from an EMBL/GenBank/DDBJ whole genome shotgun (WGS) entry which is preliminary data.</text>
</comment>
<organism evidence="1 2">
    <name type="scientific">Brassica cretica</name>
    <name type="common">Mustard</name>
    <dbReference type="NCBI Taxonomy" id="69181"/>
    <lineage>
        <taxon>Eukaryota</taxon>
        <taxon>Viridiplantae</taxon>
        <taxon>Streptophyta</taxon>
        <taxon>Embryophyta</taxon>
        <taxon>Tracheophyta</taxon>
        <taxon>Spermatophyta</taxon>
        <taxon>Magnoliopsida</taxon>
        <taxon>eudicotyledons</taxon>
        <taxon>Gunneridae</taxon>
        <taxon>Pentapetalae</taxon>
        <taxon>rosids</taxon>
        <taxon>malvids</taxon>
        <taxon>Brassicales</taxon>
        <taxon>Brassicaceae</taxon>
        <taxon>Brassiceae</taxon>
        <taxon>Brassica</taxon>
    </lineage>
</organism>